<dbReference type="EMBL" id="JR052245">
    <property type="protein sequence ID" value="AEY61653.1"/>
    <property type="molecule type" value="mRNA"/>
</dbReference>
<dbReference type="Gene3D" id="3.40.1800.20">
    <property type="match status" value="1"/>
</dbReference>
<dbReference type="SMART" id="SM00868">
    <property type="entry name" value="zf-AD"/>
    <property type="match status" value="1"/>
</dbReference>
<evidence type="ECO:0000259" key="3">
    <source>
        <dbReference type="PROSITE" id="PS51915"/>
    </source>
</evidence>
<dbReference type="GO" id="GO:0005634">
    <property type="term" value="C:nucleus"/>
    <property type="evidence" value="ECO:0007669"/>
    <property type="project" value="InterPro"/>
</dbReference>
<sequence length="222" mass="25906">MGTAGRDFERDREDEIHCRICASDIPRNDGVHIFAEDGRRHYLQTKIRKYLYILVSSEDKLSKMVCVTCIKRLESIHRFAMMAYRTQEKLKIQLYNNIDNTNTQDMERESIKDIQNTTRRIEDRGLLHTILTKGAIEILAEGEPLGPSEFITQDNICHTPSMEEMEVKVDPMLFLQYGMEHSASETSEASDTEEIITRMNIPEPLPLTNKTDEIKKRKRRRE</sequence>
<name>V9IKK0_APICE</name>
<keyword evidence="1" id="KW-0479">Metal-binding</keyword>
<keyword evidence="1" id="KW-0863">Zinc-finger</keyword>
<feature type="binding site" evidence="1">
    <location>
        <position position="66"/>
    </location>
    <ligand>
        <name>Zn(2+)</name>
        <dbReference type="ChEBI" id="CHEBI:29105"/>
    </ligand>
</feature>
<evidence type="ECO:0000313" key="4">
    <source>
        <dbReference type="EMBL" id="AEY61653.1"/>
    </source>
</evidence>
<accession>V9IKK0</accession>
<evidence type="ECO:0000256" key="1">
    <source>
        <dbReference type="PROSITE-ProRule" id="PRU01263"/>
    </source>
</evidence>
<feature type="domain" description="ZAD" evidence="3">
    <location>
        <begin position="16"/>
        <end position="93"/>
    </location>
</feature>
<dbReference type="PANTHER" id="PTHR39942">
    <property type="entry name" value="BCDNA.LD26519-RELATED"/>
    <property type="match status" value="1"/>
</dbReference>
<dbReference type="SUPFAM" id="SSF57716">
    <property type="entry name" value="Glucocorticoid receptor-like (DNA-binding domain)"/>
    <property type="match status" value="1"/>
</dbReference>
<protein>
    <recommendedName>
        <fullName evidence="3">ZAD domain-containing protein</fullName>
    </recommendedName>
</protein>
<dbReference type="PROSITE" id="PS51915">
    <property type="entry name" value="ZAD"/>
    <property type="match status" value="1"/>
</dbReference>
<feature type="binding site" evidence="1">
    <location>
        <position position="21"/>
    </location>
    <ligand>
        <name>Zn(2+)</name>
        <dbReference type="ChEBI" id="CHEBI:29105"/>
    </ligand>
</feature>
<reference evidence="4" key="1">
    <citation type="submission" date="2011-11" db="EMBL/GenBank/DDBJ databases">
        <title>Decoding the brain transcriptome of the Eastern honeybee (Apis cerana) based on pyrosequencing.</title>
        <authorList>
            <person name="Sun L."/>
            <person name="Zheng H."/>
            <person name="Wang Y."/>
            <person name="Xie X."/>
            <person name="Zhu Y."/>
            <person name="Gu W."/>
            <person name="Wang S."/>
        </authorList>
    </citation>
    <scope>NUCLEOTIDE SEQUENCE</scope>
    <source>
        <tissue evidence="4">Brain</tissue>
    </source>
</reference>
<feature type="binding site" evidence="1">
    <location>
        <position position="69"/>
    </location>
    <ligand>
        <name>Zn(2+)</name>
        <dbReference type="ChEBI" id="CHEBI:29105"/>
    </ligand>
</feature>
<dbReference type="PANTHER" id="PTHR39942:SF1">
    <property type="entry name" value="BCDNA.LD26519-RELATED"/>
    <property type="match status" value="1"/>
</dbReference>
<dbReference type="GO" id="GO:0008270">
    <property type="term" value="F:zinc ion binding"/>
    <property type="evidence" value="ECO:0007669"/>
    <property type="project" value="UniProtKB-UniRule"/>
</dbReference>
<gene>
    <name evidence="4" type="ORF">ACCB13466</name>
</gene>
<evidence type="ECO:0000256" key="2">
    <source>
        <dbReference type="SAM" id="MobiDB-lite"/>
    </source>
</evidence>
<dbReference type="InterPro" id="IPR012934">
    <property type="entry name" value="Znf_AD"/>
</dbReference>
<keyword evidence="1" id="KW-0862">Zinc</keyword>
<proteinExistence type="evidence at transcript level"/>
<feature type="region of interest" description="Disordered" evidence="2">
    <location>
        <begin position="198"/>
        <end position="222"/>
    </location>
</feature>
<dbReference type="AlphaFoldDB" id="V9IKK0"/>
<dbReference type="Pfam" id="PF07776">
    <property type="entry name" value="zf-AD"/>
    <property type="match status" value="1"/>
</dbReference>
<feature type="binding site" evidence="1">
    <location>
        <position position="18"/>
    </location>
    <ligand>
        <name>Zn(2+)</name>
        <dbReference type="ChEBI" id="CHEBI:29105"/>
    </ligand>
</feature>
<organism evidence="4">
    <name type="scientific">Apis cerana</name>
    <name type="common">Indian honeybee</name>
    <dbReference type="NCBI Taxonomy" id="7461"/>
    <lineage>
        <taxon>Eukaryota</taxon>
        <taxon>Metazoa</taxon>
        <taxon>Ecdysozoa</taxon>
        <taxon>Arthropoda</taxon>
        <taxon>Hexapoda</taxon>
        <taxon>Insecta</taxon>
        <taxon>Pterygota</taxon>
        <taxon>Neoptera</taxon>
        <taxon>Endopterygota</taxon>
        <taxon>Hymenoptera</taxon>
        <taxon>Apocrita</taxon>
        <taxon>Aculeata</taxon>
        <taxon>Apoidea</taxon>
        <taxon>Anthophila</taxon>
        <taxon>Apidae</taxon>
        <taxon>Apis</taxon>
    </lineage>
</organism>